<accession>A0ABW3WE86</accession>
<comment type="caution">
    <text evidence="2">The sequence shown here is derived from an EMBL/GenBank/DDBJ whole genome shotgun (WGS) entry which is preliminary data.</text>
</comment>
<keyword evidence="1" id="KW-1133">Transmembrane helix</keyword>
<dbReference type="InterPro" id="IPR045584">
    <property type="entry name" value="Pilin-like"/>
</dbReference>
<keyword evidence="1" id="KW-0472">Membrane</keyword>
<reference evidence="3" key="1">
    <citation type="journal article" date="2019" name="Int. J. Syst. Evol. Microbiol.">
        <title>The Global Catalogue of Microorganisms (GCM) 10K type strain sequencing project: providing services to taxonomists for standard genome sequencing and annotation.</title>
        <authorList>
            <consortium name="The Broad Institute Genomics Platform"/>
            <consortium name="The Broad Institute Genome Sequencing Center for Infectious Disease"/>
            <person name="Wu L."/>
            <person name="Ma J."/>
        </authorList>
    </citation>
    <scope>NUCLEOTIDE SEQUENCE [LARGE SCALE GENOMIC DNA]</scope>
    <source>
        <strain evidence="3">CCUG 48884</strain>
    </source>
</reference>
<name>A0ABW3WE86_9RHOO</name>
<keyword evidence="1" id="KW-0812">Transmembrane</keyword>
<organism evidence="2 3">
    <name type="scientific">Thauera mechernichensis</name>
    <dbReference type="NCBI Taxonomy" id="82788"/>
    <lineage>
        <taxon>Bacteria</taxon>
        <taxon>Pseudomonadati</taxon>
        <taxon>Pseudomonadota</taxon>
        <taxon>Betaproteobacteria</taxon>
        <taxon>Rhodocyclales</taxon>
        <taxon>Zoogloeaceae</taxon>
        <taxon>Thauera</taxon>
    </lineage>
</organism>
<proteinExistence type="predicted"/>
<dbReference type="RefSeq" id="WP_277833608.1">
    <property type="nucleotide sequence ID" value="NZ_JARQZE010000008.1"/>
</dbReference>
<protein>
    <submittedName>
        <fullName evidence="2">Type II secretion system protein</fullName>
    </submittedName>
</protein>
<dbReference type="EMBL" id="JBHTMC010000014">
    <property type="protein sequence ID" value="MFD1263575.1"/>
    <property type="molecule type" value="Genomic_DNA"/>
</dbReference>
<evidence type="ECO:0000313" key="3">
    <source>
        <dbReference type="Proteomes" id="UP001597158"/>
    </source>
</evidence>
<evidence type="ECO:0000256" key="1">
    <source>
        <dbReference type="SAM" id="Phobius"/>
    </source>
</evidence>
<evidence type="ECO:0000313" key="2">
    <source>
        <dbReference type="EMBL" id="MFD1263575.1"/>
    </source>
</evidence>
<keyword evidence="3" id="KW-1185">Reference proteome</keyword>
<gene>
    <name evidence="2" type="ORF">ACFQ4M_08245</name>
</gene>
<dbReference type="NCBIfam" id="TIGR02532">
    <property type="entry name" value="IV_pilin_GFxxxE"/>
    <property type="match status" value="1"/>
</dbReference>
<dbReference type="PROSITE" id="PS00409">
    <property type="entry name" value="PROKAR_NTER_METHYL"/>
    <property type="match status" value="1"/>
</dbReference>
<dbReference type="Proteomes" id="UP001597158">
    <property type="component" value="Unassembled WGS sequence"/>
</dbReference>
<sequence>MKQTPPLRAIERPKQALARHPRGRGFTLVELAMVLVILAVLGAGLLVPLGSRMEARDRQASLERLGDIQHALIGFALIHGRLPCPSTTTDPASPLYGIEDPAPCSFASEGRLPWRSLAVPATDAWGSPRTAVGDDWGGHWHYRVDPRFAEAPITAATLPSANLQIRGHDGSRITTSDSQAVAIVYSTGPNRHADGLNASYTVTAPLYQAGPPTPDYDDLLAWLGRPLLIARLAQGGRL</sequence>
<dbReference type="InterPro" id="IPR012902">
    <property type="entry name" value="N_methyl_site"/>
</dbReference>
<dbReference type="SUPFAM" id="SSF54523">
    <property type="entry name" value="Pili subunits"/>
    <property type="match status" value="1"/>
</dbReference>
<feature type="transmembrane region" description="Helical" evidence="1">
    <location>
        <begin position="31"/>
        <end position="49"/>
    </location>
</feature>
<dbReference type="Pfam" id="PF07963">
    <property type="entry name" value="N_methyl"/>
    <property type="match status" value="1"/>
</dbReference>